<dbReference type="InterPro" id="IPR006502">
    <property type="entry name" value="PDDEXK-like"/>
</dbReference>
<dbReference type="PANTHER" id="PTHR31579:SF1">
    <property type="entry name" value="OS03G0796600 PROTEIN"/>
    <property type="match status" value="1"/>
</dbReference>
<protein>
    <submittedName>
        <fullName evidence="2">Uncharacterized protein</fullName>
    </submittedName>
</protein>
<dbReference type="RefSeq" id="XP_007513003.1">
    <property type="nucleotide sequence ID" value="XM_007512941.1"/>
</dbReference>
<organism evidence="2 3">
    <name type="scientific">Bathycoccus prasinos</name>
    <dbReference type="NCBI Taxonomy" id="41875"/>
    <lineage>
        <taxon>Eukaryota</taxon>
        <taxon>Viridiplantae</taxon>
        <taxon>Chlorophyta</taxon>
        <taxon>Mamiellophyceae</taxon>
        <taxon>Mamiellales</taxon>
        <taxon>Bathycoccaceae</taxon>
        <taxon>Bathycoccus</taxon>
    </lineage>
</organism>
<evidence type="ECO:0000256" key="1">
    <source>
        <dbReference type="SAM" id="MobiDB-lite"/>
    </source>
</evidence>
<name>K8EEV8_9CHLO</name>
<reference evidence="2 3" key="1">
    <citation type="submission" date="2011-10" db="EMBL/GenBank/DDBJ databases">
        <authorList>
            <person name="Genoscope - CEA"/>
        </authorList>
    </citation>
    <scope>NUCLEOTIDE SEQUENCE [LARGE SCALE GENOMIC DNA]</scope>
    <source>
        <strain evidence="2 3">RCC 1105</strain>
    </source>
</reference>
<dbReference type="Proteomes" id="UP000198341">
    <property type="component" value="Chromosome 5"/>
</dbReference>
<feature type="compositionally biased region" description="Basic and acidic residues" evidence="1">
    <location>
        <begin position="94"/>
        <end position="109"/>
    </location>
</feature>
<proteinExistence type="predicted"/>
<feature type="region of interest" description="Disordered" evidence="1">
    <location>
        <begin position="1"/>
        <end position="39"/>
    </location>
</feature>
<dbReference type="OrthoDB" id="691424at2759"/>
<feature type="region of interest" description="Disordered" evidence="1">
    <location>
        <begin position="268"/>
        <end position="287"/>
    </location>
</feature>
<dbReference type="KEGG" id="bpg:Bathy05g02270"/>
<evidence type="ECO:0000313" key="2">
    <source>
        <dbReference type="EMBL" id="CCO16561.1"/>
    </source>
</evidence>
<dbReference type="AlphaFoldDB" id="K8EEV8"/>
<feature type="compositionally biased region" description="Low complexity" evidence="1">
    <location>
        <begin position="271"/>
        <end position="285"/>
    </location>
</feature>
<dbReference type="GeneID" id="19015730"/>
<feature type="region of interest" description="Disordered" evidence="1">
    <location>
        <begin position="55"/>
        <end position="116"/>
    </location>
</feature>
<dbReference type="EMBL" id="FO082274">
    <property type="protein sequence ID" value="CCO16561.1"/>
    <property type="molecule type" value="Genomic_DNA"/>
</dbReference>
<feature type="compositionally biased region" description="Polar residues" evidence="1">
    <location>
        <begin position="404"/>
        <end position="414"/>
    </location>
</feature>
<accession>K8EEV8</accession>
<feature type="compositionally biased region" description="Basic and acidic residues" evidence="1">
    <location>
        <begin position="21"/>
        <end position="39"/>
    </location>
</feature>
<dbReference type="eggNOG" id="ENOG502QRQ0">
    <property type="taxonomic scope" value="Eukaryota"/>
</dbReference>
<gene>
    <name evidence="2" type="ORF">Bathy05g02270</name>
</gene>
<dbReference type="Pfam" id="PF04720">
    <property type="entry name" value="PDDEXK_6"/>
    <property type="match status" value="1"/>
</dbReference>
<keyword evidence="3" id="KW-1185">Reference proteome</keyword>
<dbReference type="PANTHER" id="PTHR31579">
    <property type="entry name" value="OS03G0796600 PROTEIN"/>
    <property type="match status" value="1"/>
</dbReference>
<feature type="compositionally biased region" description="Low complexity" evidence="1">
    <location>
        <begin position="378"/>
        <end position="403"/>
    </location>
</feature>
<feature type="region of interest" description="Disordered" evidence="1">
    <location>
        <begin position="377"/>
        <end position="421"/>
    </location>
</feature>
<evidence type="ECO:0000313" key="3">
    <source>
        <dbReference type="Proteomes" id="UP000198341"/>
    </source>
</evidence>
<sequence length="421" mass="48793">MTAWKPSLSYDDDAKKKKAFKREDDSFNSKRGGNERDFVVKDDAQYFEDLLFGEELCEDEEEEKPPPVPPKRREHHHRDERFKSRRSQTTTPELPHEEEQKQQKQKQEFENEEYEEMKDVNAIRRLTRPETEVEREVLEIARTSFQRISSINNNKNKKKDAASAQNINNNEKTIATPTLHQITRRESEDEEREREKCFRLKQTIEEMFAKTGREDREVRVATSSKFRGACALRNLVHSYVWIDPEYARVGERAYNEEEMMTMQGRQHAVGSASSYSSRMSSSSSSLPPNELNLQRIIVEADLRSHFVIANATPRYQRLLDELPSEFVGTFSRLLEIIDFMAVKLNSSFAARKMDTPPWRRAKSIASKWSMPIEEQLINNNGSSSASGSPMNHHATTTASGSSTMYQHQQQNISPQHKHTST</sequence>